<keyword evidence="2" id="KW-1185">Reference proteome</keyword>
<sequence>MQPRQPYPYFNKGGSIIIFNTHTECGRLLVTTSAGGLWRILTTTSKADRRQDALTRAMRIAAIKAISTNAEDSLHVYSLSSRLRVPLGRARSVRCSLLEAAGGVRCA</sequence>
<dbReference type="EMBL" id="JBEFKJ010000018">
    <property type="protein sequence ID" value="KAL2041165.1"/>
    <property type="molecule type" value="Genomic_DNA"/>
</dbReference>
<name>A0ABR4A5R9_9LECA</name>
<gene>
    <name evidence="1" type="ORF">N7G274_006109</name>
</gene>
<evidence type="ECO:0000313" key="1">
    <source>
        <dbReference type="EMBL" id="KAL2041165.1"/>
    </source>
</evidence>
<dbReference type="Proteomes" id="UP001590950">
    <property type="component" value="Unassembled WGS sequence"/>
</dbReference>
<reference evidence="1 2" key="1">
    <citation type="submission" date="2024-09" db="EMBL/GenBank/DDBJ databases">
        <title>Rethinking Asexuality: The Enigmatic Case of Functional Sexual Genes in Lepraria (Stereocaulaceae).</title>
        <authorList>
            <person name="Doellman M."/>
            <person name="Sun Y."/>
            <person name="Barcenas-Pena A."/>
            <person name="Lumbsch H.T."/>
            <person name="Grewe F."/>
        </authorList>
    </citation>
    <scope>NUCLEOTIDE SEQUENCE [LARGE SCALE GENOMIC DNA]</scope>
    <source>
        <strain evidence="1 2">Mercado 3170</strain>
    </source>
</reference>
<proteinExistence type="predicted"/>
<evidence type="ECO:0000313" key="2">
    <source>
        <dbReference type="Proteomes" id="UP001590950"/>
    </source>
</evidence>
<protein>
    <submittedName>
        <fullName evidence="1">Uncharacterized protein</fullName>
    </submittedName>
</protein>
<organism evidence="1 2">
    <name type="scientific">Stereocaulon virgatum</name>
    <dbReference type="NCBI Taxonomy" id="373712"/>
    <lineage>
        <taxon>Eukaryota</taxon>
        <taxon>Fungi</taxon>
        <taxon>Dikarya</taxon>
        <taxon>Ascomycota</taxon>
        <taxon>Pezizomycotina</taxon>
        <taxon>Lecanoromycetes</taxon>
        <taxon>OSLEUM clade</taxon>
        <taxon>Lecanoromycetidae</taxon>
        <taxon>Lecanorales</taxon>
        <taxon>Lecanorineae</taxon>
        <taxon>Stereocaulaceae</taxon>
        <taxon>Stereocaulon</taxon>
    </lineage>
</organism>
<accession>A0ABR4A5R9</accession>
<comment type="caution">
    <text evidence="1">The sequence shown here is derived from an EMBL/GenBank/DDBJ whole genome shotgun (WGS) entry which is preliminary data.</text>
</comment>